<protein>
    <submittedName>
        <fullName evidence="1">Uncharacterized protein</fullName>
    </submittedName>
</protein>
<comment type="caution">
    <text evidence="1">The sequence shown here is derived from an EMBL/GenBank/DDBJ whole genome shotgun (WGS) entry which is preliminary data.</text>
</comment>
<sequence length="130" mass="13989">MIWVAGTCAECPMYWTDGHGAGDVGEHGFCAAPAAKRPGFGPKEAAAGRPDWCPLEAGSIQVRESDEGACAPGAAPGSVCACDDCPFFFQTDKRRCNIATPKGRPLLTDEPRPLWCRLRREGVIIRKRAK</sequence>
<dbReference type="Proteomes" id="UP000503820">
    <property type="component" value="Unassembled WGS sequence"/>
</dbReference>
<organism evidence="1 2">
    <name type="scientific">Desulfovibrio psychrotolerans</name>
    <dbReference type="NCBI Taxonomy" id="415242"/>
    <lineage>
        <taxon>Bacteria</taxon>
        <taxon>Pseudomonadati</taxon>
        <taxon>Thermodesulfobacteriota</taxon>
        <taxon>Desulfovibrionia</taxon>
        <taxon>Desulfovibrionales</taxon>
        <taxon>Desulfovibrionaceae</taxon>
        <taxon>Desulfovibrio</taxon>
    </lineage>
</organism>
<evidence type="ECO:0000313" key="1">
    <source>
        <dbReference type="EMBL" id="GFM35890.1"/>
    </source>
</evidence>
<proteinExistence type="predicted"/>
<accession>A0A7J0BQE9</accession>
<evidence type="ECO:0000313" key="2">
    <source>
        <dbReference type="Proteomes" id="UP000503820"/>
    </source>
</evidence>
<dbReference type="AlphaFoldDB" id="A0A7J0BQE9"/>
<keyword evidence="2" id="KW-1185">Reference proteome</keyword>
<name>A0A7J0BQE9_9BACT</name>
<gene>
    <name evidence="1" type="ORF">DSM19430T_05740</name>
</gene>
<reference evidence="1 2" key="1">
    <citation type="submission" date="2020-05" db="EMBL/GenBank/DDBJ databases">
        <title>Draft genome sequence of Desulfovibrio psychrotolerans JS1T.</title>
        <authorList>
            <person name="Ueno A."/>
            <person name="Tamazawa S."/>
            <person name="Tamamura S."/>
            <person name="Murakami T."/>
            <person name="Kiyama T."/>
            <person name="Inomata H."/>
            <person name="Amano Y."/>
            <person name="Miyakawa K."/>
            <person name="Tamaki H."/>
            <person name="Naganuma T."/>
            <person name="Kaneko K."/>
        </authorList>
    </citation>
    <scope>NUCLEOTIDE SEQUENCE [LARGE SCALE GENOMIC DNA]</scope>
    <source>
        <strain evidence="1 2">JS1</strain>
    </source>
</reference>
<dbReference type="EMBL" id="BLVP01000001">
    <property type="protein sequence ID" value="GFM35890.1"/>
    <property type="molecule type" value="Genomic_DNA"/>
</dbReference>